<protein>
    <submittedName>
        <fullName evidence="3">Uncharacterized protein</fullName>
    </submittedName>
</protein>
<gene>
    <name evidence="3" type="ORF">MKW98_024137</name>
</gene>
<organism evidence="3 4">
    <name type="scientific">Papaver atlanticum</name>
    <dbReference type="NCBI Taxonomy" id="357466"/>
    <lineage>
        <taxon>Eukaryota</taxon>
        <taxon>Viridiplantae</taxon>
        <taxon>Streptophyta</taxon>
        <taxon>Embryophyta</taxon>
        <taxon>Tracheophyta</taxon>
        <taxon>Spermatophyta</taxon>
        <taxon>Magnoliopsida</taxon>
        <taxon>Ranunculales</taxon>
        <taxon>Papaveraceae</taxon>
        <taxon>Papaveroideae</taxon>
        <taxon>Papaver</taxon>
    </lineage>
</organism>
<proteinExistence type="predicted"/>
<dbReference type="EMBL" id="JAJJMB010007708">
    <property type="protein sequence ID" value="KAI3928536.1"/>
    <property type="molecule type" value="Genomic_DNA"/>
</dbReference>
<dbReference type="AlphaFoldDB" id="A0AAD4XNS0"/>
<dbReference type="Proteomes" id="UP001202328">
    <property type="component" value="Unassembled WGS sequence"/>
</dbReference>
<feature type="region of interest" description="Disordered" evidence="1">
    <location>
        <begin position="232"/>
        <end position="292"/>
    </location>
</feature>
<sequence length="292" mass="33051">MTSLSNLGIGLSLVFSLLLLALVAELYYLLWWKKKRVTNDIQDDYSSSCSSSSAREFLYLFCWKKPSSLSSTGLNPQELFNDLEQQSQLSSSKQLYLNSFGEDSIEAELMRLHNLSGPPRLLFTIKEETKEDLESEDGRSRNNKVSRKSLADFLVAVETPFLTPMSSPRLTPPLTPIHSYNHNGINPLFESSVDPEMYRIRPSPPPKFKFLKDAEDKFSRRRLIEEALKRVQKNAAVSPTSSNEEDGSSTITMDKHKESEFDHYHHHQNSSQILPLSSSPSPSPSSVKSPKH</sequence>
<feature type="compositionally biased region" description="Polar residues" evidence="1">
    <location>
        <begin position="235"/>
        <end position="252"/>
    </location>
</feature>
<keyword evidence="2" id="KW-0472">Membrane</keyword>
<feature type="transmembrane region" description="Helical" evidence="2">
    <location>
        <begin position="6"/>
        <end position="30"/>
    </location>
</feature>
<comment type="caution">
    <text evidence="3">The sequence shown here is derived from an EMBL/GenBank/DDBJ whole genome shotgun (WGS) entry which is preliminary data.</text>
</comment>
<feature type="compositionally biased region" description="Basic and acidic residues" evidence="1">
    <location>
        <begin position="253"/>
        <end position="263"/>
    </location>
</feature>
<dbReference type="InterPro" id="IPR045884">
    <property type="entry name" value="At5g59350-like"/>
</dbReference>
<keyword evidence="4" id="KW-1185">Reference proteome</keyword>
<dbReference type="PANTHER" id="PTHR34054:SF2">
    <property type="entry name" value="EXPRESSED PROTEIN"/>
    <property type="match status" value="1"/>
</dbReference>
<reference evidence="3" key="1">
    <citation type="submission" date="2022-04" db="EMBL/GenBank/DDBJ databases">
        <title>A functionally conserved STORR gene fusion in Papaver species that diverged 16.8 million years ago.</title>
        <authorList>
            <person name="Catania T."/>
        </authorList>
    </citation>
    <scope>NUCLEOTIDE SEQUENCE</scope>
    <source>
        <strain evidence="3">S-188037</strain>
    </source>
</reference>
<dbReference type="PANTHER" id="PTHR34054">
    <property type="entry name" value="EXPRESSED PROTEIN"/>
    <property type="match status" value="1"/>
</dbReference>
<evidence type="ECO:0000256" key="1">
    <source>
        <dbReference type="SAM" id="MobiDB-lite"/>
    </source>
</evidence>
<evidence type="ECO:0000256" key="2">
    <source>
        <dbReference type="SAM" id="Phobius"/>
    </source>
</evidence>
<name>A0AAD4XNS0_9MAGN</name>
<keyword evidence="2" id="KW-1133">Transmembrane helix</keyword>
<evidence type="ECO:0000313" key="4">
    <source>
        <dbReference type="Proteomes" id="UP001202328"/>
    </source>
</evidence>
<accession>A0AAD4XNS0</accession>
<feature type="compositionally biased region" description="Low complexity" evidence="1">
    <location>
        <begin position="270"/>
        <end position="292"/>
    </location>
</feature>
<evidence type="ECO:0000313" key="3">
    <source>
        <dbReference type="EMBL" id="KAI3928536.1"/>
    </source>
</evidence>
<keyword evidence="2" id="KW-0812">Transmembrane</keyword>